<name>A0ACC6JS83_9PSED</name>
<proteinExistence type="predicted"/>
<evidence type="ECO:0000313" key="1">
    <source>
        <dbReference type="EMBL" id="MDR6609165.1"/>
    </source>
</evidence>
<gene>
    <name evidence="1" type="ORF">J2X87_004263</name>
</gene>
<protein>
    <submittedName>
        <fullName evidence="1">Uncharacterized protein</fullName>
    </submittedName>
</protein>
<accession>A0ACC6JS83</accession>
<sequence>MAKIKIKLQIGDTIENATLIDTYSSLTFIRKNGFRKVYTGYDLFECLAQIRRDFPEIKFLCKGAKINVYPSSMCSQMSNGAIAYEVKLGEKATFDQIVGIFDFEDQDITHDISEQRAFRRQWISSFGDIE</sequence>
<dbReference type="Proteomes" id="UP001259420">
    <property type="component" value="Unassembled WGS sequence"/>
</dbReference>
<evidence type="ECO:0000313" key="2">
    <source>
        <dbReference type="Proteomes" id="UP001259420"/>
    </source>
</evidence>
<keyword evidence="2" id="KW-1185">Reference proteome</keyword>
<organism evidence="1 2">
    <name type="scientific">Pseudomonas synxantha</name>
    <dbReference type="NCBI Taxonomy" id="47883"/>
    <lineage>
        <taxon>Bacteria</taxon>
        <taxon>Pseudomonadati</taxon>
        <taxon>Pseudomonadota</taxon>
        <taxon>Gammaproteobacteria</taxon>
        <taxon>Pseudomonadales</taxon>
        <taxon>Pseudomonadaceae</taxon>
        <taxon>Pseudomonas</taxon>
    </lineage>
</organism>
<reference evidence="1" key="1">
    <citation type="submission" date="2023-07" db="EMBL/GenBank/DDBJ databases">
        <title>Sorghum-associated microbial communities from plants grown in Nebraska, USA.</title>
        <authorList>
            <person name="Schachtman D."/>
        </authorList>
    </citation>
    <scope>NUCLEOTIDE SEQUENCE</scope>
    <source>
        <strain evidence="1">BE46</strain>
    </source>
</reference>
<dbReference type="EMBL" id="JAVDSD010000010">
    <property type="protein sequence ID" value="MDR6609165.1"/>
    <property type="molecule type" value="Genomic_DNA"/>
</dbReference>
<comment type="caution">
    <text evidence="1">The sequence shown here is derived from an EMBL/GenBank/DDBJ whole genome shotgun (WGS) entry which is preliminary data.</text>
</comment>